<evidence type="ECO:0000313" key="2">
    <source>
        <dbReference type="Proteomes" id="UP000198948"/>
    </source>
</evidence>
<dbReference type="OrthoDB" id="2187056at2"/>
<sequence length="991" mass="111040">MRQKEKTKWWKYGVLVLSILLMILVNQKNHRIEAQTNVQKNLIKKGPIEIDEGLAKFEVPSDANSQEELGMPTGYVQDKGYERVFYREQIHSYSSQTSDRFFASPYYLADGHVLFTIMHRNTGATPDIYYVSLFYAKPDGEIIDQISVATGGAPLSPSFNGATANTDHFATTPSDVMPLATNLYHVQYSGYANGNRQNLWRDLEFSIENNRIAVKNWHTIQYAPPVMKGTDLEQVHKLYGTQDIINHGITNRGQHNVTEVYQWDATKNTYNRLVNLSLAGLESEDSGTWSYDIGRIRMNDGYYGAIFTGLTSPGNYRYQIRLWDKNGNHPVIIDDSRDSPMRLSKASATGDAFYYTKTGPNEVSLHLVDLTESTPRSTKILSLPKGSTVQIEANGANEFVIYGSISEPSSFLNLTTPGIFFAILDDQYQMKEKEAGLVSMTGNFIIYSLDKIKDNHFFITGSGTTRDLATVPPKTGWQETANSKDIHVPNNAGFGSLYIGKNHFPWLHVGNPLIINIDQQRSAAEWESILLNDVKVSDTYDLSPQNLTGQKTQAMLDKRINRNPINPSLPIAWEALGLDKTTRGANEVKYFMTDFTNLTTAHSRWVNKVDDATEITSDNKLALAASNFSIHVDDLNRLTATEAKKLSDSIGWNLTNGNIFDSTENSTNTITVNEDELKKIKAAKAAYDALGSQPNAEEKAKLIKPYPLTFTMQTKDGTCERIATVFVTDDTTEIDQDIVIYGFDFNQSIKKVKTVQSSEIITASKASAWDFKMNWKKGDTQLPDSQLSVDLTYLGATDDVTGLNLVEQVGDYKIRLLYSGVTPTRVSQLPTAHVFGDEVTIHVRQVVLAQKDEIVVPAKGYYVFQNLNSVATPTIHSENNVQTQTLTDDSNQTFESISLKLAFDYWCYQVKPIVPEYYQYDGFVVTPKEPTSTNPHAAANKDGNATDPIPILDFADTDVYWLTIYLKPNDAQVIKPYSWDYQLNPLGEVKP</sequence>
<reference evidence="1 2" key="1">
    <citation type="submission" date="2016-10" db="EMBL/GenBank/DDBJ databases">
        <authorList>
            <person name="de Groot N.N."/>
        </authorList>
    </citation>
    <scope>NUCLEOTIDE SEQUENCE [LARGE SCALE GENOMIC DNA]</scope>
    <source>
        <strain evidence="1 2">DSM 13760</strain>
    </source>
</reference>
<dbReference type="EMBL" id="FOHA01000004">
    <property type="protein sequence ID" value="SER73401.1"/>
    <property type="molecule type" value="Genomic_DNA"/>
</dbReference>
<dbReference type="AlphaFoldDB" id="A0A1H9RKL4"/>
<name>A0A1H9RKL4_9LACT</name>
<dbReference type="RefSeq" id="WP_092650961.1">
    <property type="nucleotide sequence ID" value="NZ_FOHA01000004.1"/>
</dbReference>
<evidence type="ECO:0000313" key="1">
    <source>
        <dbReference type="EMBL" id="SER73401.1"/>
    </source>
</evidence>
<dbReference type="Proteomes" id="UP000198948">
    <property type="component" value="Unassembled WGS sequence"/>
</dbReference>
<accession>A0A1H9RKL4</accession>
<proteinExistence type="predicted"/>
<keyword evidence="2" id="KW-1185">Reference proteome</keyword>
<gene>
    <name evidence="1" type="ORF">SAMN04488559_104132</name>
</gene>
<organism evidence="1 2">
    <name type="scientific">Isobaculum melis</name>
    <dbReference type="NCBI Taxonomy" id="142588"/>
    <lineage>
        <taxon>Bacteria</taxon>
        <taxon>Bacillati</taxon>
        <taxon>Bacillota</taxon>
        <taxon>Bacilli</taxon>
        <taxon>Lactobacillales</taxon>
        <taxon>Carnobacteriaceae</taxon>
        <taxon>Isobaculum</taxon>
    </lineage>
</organism>
<protein>
    <submittedName>
        <fullName evidence="1">Uncharacterized protein</fullName>
    </submittedName>
</protein>
<dbReference type="STRING" id="142588.SAMN04488559_104132"/>